<protein>
    <submittedName>
        <fullName evidence="2">Uncharacterized protein</fullName>
    </submittedName>
</protein>
<feature type="compositionally biased region" description="Basic and acidic residues" evidence="1">
    <location>
        <begin position="135"/>
        <end position="154"/>
    </location>
</feature>
<feature type="compositionally biased region" description="Polar residues" evidence="1">
    <location>
        <begin position="399"/>
        <end position="408"/>
    </location>
</feature>
<evidence type="ECO:0000313" key="2">
    <source>
        <dbReference type="EMBL" id="KOT31543.1"/>
    </source>
</evidence>
<gene>
    <name evidence="2" type="ORF">ADK41_30790</name>
</gene>
<evidence type="ECO:0000313" key="3">
    <source>
        <dbReference type="Proteomes" id="UP000037773"/>
    </source>
</evidence>
<accession>A0A0M8QH53</accession>
<dbReference type="PATRIC" id="fig|36816.3.peg.6665"/>
<feature type="region of interest" description="Disordered" evidence="1">
    <location>
        <begin position="35"/>
        <end position="57"/>
    </location>
</feature>
<dbReference type="EMBL" id="LGCN01000234">
    <property type="protein sequence ID" value="KOT31543.1"/>
    <property type="molecule type" value="Genomic_DNA"/>
</dbReference>
<reference evidence="2 3" key="1">
    <citation type="submission" date="2015-07" db="EMBL/GenBank/DDBJ databases">
        <authorList>
            <person name="Noorani M."/>
        </authorList>
    </citation>
    <scope>NUCLEOTIDE SEQUENCE [LARGE SCALE GENOMIC DNA]</scope>
    <source>
        <strain evidence="2 3">NRRL B-24567</strain>
    </source>
</reference>
<comment type="caution">
    <text evidence="2">The sequence shown here is derived from an EMBL/GenBank/DDBJ whole genome shotgun (WGS) entry which is preliminary data.</text>
</comment>
<dbReference type="AlphaFoldDB" id="A0A0M8QH53"/>
<feature type="compositionally biased region" description="Basic and acidic residues" evidence="1">
    <location>
        <begin position="112"/>
        <end position="127"/>
    </location>
</feature>
<proteinExistence type="predicted"/>
<keyword evidence="3" id="KW-1185">Reference proteome</keyword>
<dbReference type="Proteomes" id="UP000037773">
    <property type="component" value="Unassembled WGS sequence"/>
</dbReference>
<feature type="region of interest" description="Disordered" evidence="1">
    <location>
        <begin position="399"/>
        <end position="421"/>
    </location>
</feature>
<name>A0A0M8QH53_9ACTN</name>
<feature type="compositionally biased region" description="Basic and acidic residues" evidence="1">
    <location>
        <begin position="206"/>
        <end position="224"/>
    </location>
</feature>
<organism evidence="2 3">
    <name type="scientific">Streptomyces caelestis</name>
    <dbReference type="NCBI Taxonomy" id="36816"/>
    <lineage>
        <taxon>Bacteria</taxon>
        <taxon>Bacillati</taxon>
        <taxon>Actinomycetota</taxon>
        <taxon>Actinomycetes</taxon>
        <taxon>Kitasatosporales</taxon>
        <taxon>Streptomycetaceae</taxon>
        <taxon>Streptomyces</taxon>
    </lineage>
</organism>
<feature type="region of interest" description="Disordered" evidence="1">
    <location>
        <begin position="102"/>
        <end position="159"/>
    </location>
</feature>
<sequence>MIRSAAPAASGPTITAALRPSFRVSAARLFGRRRRTRQRGLQRGQGHFVDPEGTGEWMPGHGADQVLPSEDESALGSAQQFVPAGGDERGPGFQLGPRVRLLGQQGMRGRQTRSDVGDHRDTERRQFGDSGGAGESRDAEVGGMHLEDEGRLRSDGPGVVLRGRAVGRTHLAQPGPGGDQEVRKPEAVPDLHHLSTADHDLLADRQRGRGEDQRGCPVVDDVHRGGGLHPGAKRGQRGTATAGPCPGLQIELDVGGTGGLLHRPPGGGGQWRPAEIGVEQHPGRVDHRLQAAHRPRQEGDRRVHHPFRLHDPLSRLLLRLTNRRLDPLRPDPVRRVQQTEVTQQHVGTGNPSPRIRHGAHFFTCPGSTADAPFDAPAAPLGRTPLSHAFPPFRPGSSLSGNMHRSSSAPCGFRDTPGGGERVRERIGRLRSAALPVSP</sequence>
<feature type="region of interest" description="Disordered" evidence="1">
    <location>
        <begin position="206"/>
        <end position="244"/>
    </location>
</feature>
<evidence type="ECO:0000256" key="1">
    <source>
        <dbReference type="SAM" id="MobiDB-lite"/>
    </source>
</evidence>